<reference evidence="4" key="1">
    <citation type="submission" date="2017-10" db="EMBL/GenBank/DDBJ databases">
        <title>Rapid genome shrinkage in a self-fertile nematode reveals novel sperm competition proteins.</title>
        <authorList>
            <person name="Yin D."/>
            <person name="Schwarz E.M."/>
            <person name="Thomas C.G."/>
            <person name="Felde R.L."/>
            <person name="Korf I.F."/>
            <person name="Cutter A.D."/>
            <person name="Schartner C.M."/>
            <person name="Ralston E.J."/>
            <person name="Meyer B.J."/>
            <person name="Haag E.S."/>
        </authorList>
    </citation>
    <scope>NUCLEOTIDE SEQUENCE [LARGE SCALE GENOMIC DNA]</scope>
    <source>
        <strain evidence="4">JU1422</strain>
    </source>
</reference>
<sequence>MASWIQQNMGIAMNIFHNITTDGFDSNTMAGILDKHCDGNTKEQCLKSPEEFMKACEELKVSDCYDRISKGVLKHCLGKEDSPVCSWVTTTQATTTSSNSTAIAIGCVIGGIFLCVLAIGIYMFFCKKKIPDAQGINAMEANTGENKKKNKGKATGASVTTGTKGTAANPGVTTKKNVETTGTGYTAI</sequence>
<protein>
    <submittedName>
        <fullName evidence="3">Uncharacterized protein</fullName>
    </submittedName>
</protein>
<evidence type="ECO:0000313" key="3">
    <source>
        <dbReference type="EMBL" id="PIC14187.1"/>
    </source>
</evidence>
<feature type="compositionally biased region" description="Polar residues" evidence="1">
    <location>
        <begin position="158"/>
        <end position="173"/>
    </location>
</feature>
<comment type="caution">
    <text evidence="3">The sequence shown here is derived from an EMBL/GenBank/DDBJ whole genome shotgun (WGS) entry which is preliminary data.</text>
</comment>
<gene>
    <name evidence="3" type="ORF">B9Z55_027180</name>
</gene>
<dbReference type="Proteomes" id="UP000230233">
    <property type="component" value="Unassembled WGS sequence"/>
</dbReference>
<accession>A0A2G5SGN2</accession>
<organism evidence="3 4">
    <name type="scientific">Caenorhabditis nigoni</name>
    <dbReference type="NCBI Taxonomy" id="1611254"/>
    <lineage>
        <taxon>Eukaryota</taxon>
        <taxon>Metazoa</taxon>
        <taxon>Ecdysozoa</taxon>
        <taxon>Nematoda</taxon>
        <taxon>Chromadorea</taxon>
        <taxon>Rhabditida</taxon>
        <taxon>Rhabditina</taxon>
        <taxon>Rhabditomorpha</taxon>
        <taxon>Rhabditoidea</taxon>
        <taxon>Rhabditidae</taxon>
        <taxon>Peloderinae</taxon>
        <taxon>Caenorhabditis</taxon>
    </lineage>
</organism>
<feature type="transmembrane region" description="Helical" evidence="2">
    <location>
        <begin position="102"/>
        <end position="125"/>
    </location>
</feature>
<keyword evidence="2" id="KW-1133">Transmembrane helix</keyword>
<dbReference type="AlphaFoldDB" id="A0A2G5SGN2"/>
<evidence type="ECO:0000256" key="1">
    <source>
        <dbReference type="SAM" id="MobiDB-lite"/>
    </source>
</evidence>
<dbReference type="EMBL" id="PDUG01000008">
    <property type="protein sequence ID" value="PIC14187.1"/>
    <property type="molecule type" value="Genomic_DNA"/>
</dbReference>
<keyword evidence="2" id="KW-0812">Transmembrane</keyword>
<feature type="region of interest" description="Disordered" evidence="1">
    <location>
        <begin position="146"/>
        <end position="173"/>
    </location>
</feature>
<evidence type="ECO:0000256" key="2">
    <source>
        <dbReference type="SAM" id="Phobius"/>
    </source>
</evidence>
<evidence type="ECO:0000313" key="4">
    <source>
        <dbReference type="Proteomes" id="UP000230233"/>
    </source>
</evidence>
<name>A0A2G5SGN2_9PELO</name>
<keyword evidence="2" id="KW-0472">Membrane</keyword>
<proteinExistence type="predicted"/>
<keyword evidence="4" id="KW-1185">Reference proteome</keyword>